<accession>A0ABV2CMJ4</accession>
<keyword evidence="2" id="KW-1185">Reference proteome</keyword>
<dbReference type="EMBL" id="JBEWLZ010000002">
    <property type="protein sequence ID" value="MET1489027.1"/>
    <property type="molecule type" value="Genomic_DNA"/>
</dbReference>
<comment type="caution">
    <text evidence="1">The sequence shown here is derived from an EMBL/GenBank/DDBJ whole genome shotgun (WGS) entry which is preliminary data.</text>
</comment>
<evidence type="ECO:0000313" key="2">
    <source>
        <dbReference type="Proteomes" id="UP001548590"/>
    </source>
</evidence>
<gene>
    <name evidence="1" type="ORF">ABVT11_04260</name>
</gene>
<dbReference type="GO" id="GO:0016787">
    <property type="term" value="F:hydrolase activity"/>
    <property type="evidence" value="ECO:0007669"/>
    <property type="project" value="UniProtKB-KW"/>
</dbReference>
<sequence>MNTAPLHRTELRIQADRAWLDALLTPVPEARGLILLAQLHTQHLADSREHCTAAVLHTAGFSTLQINMLSAYEDARDPDLRYDISLLDKRLATVMLWISHQPVLNLLPLGLFVTDTIAAAAIRLLAREPASAFALCCRAGRPELTGAAPLRNLVSPLLLLMPGDEPERLAASRQACSLLRAPHHWQEFAGASAGFIEPGALDAAARAACTWFNTHLPAPDSTAA</sequence>
<reference evidence="1 2" key="1">
    <citation type="submission" date="2024-07" db="EMBL/GenBank/DDBJ databases">
        <title>Uliginosibacterium paludis KCTC:42655.</title>
        <authorList>
            <person name="Kim M.K."/>
        </authorList>
    </citation>
    <scope>NUCLEOTIDE SEQUENCE [LARGE SCALE GENOMIC DNA]</scope>
    <source>
        <strain evidence="1 2">KCTC 42655</strain>
    </source>
</reference>
<proteinExistence type="predicted"/>
<dbReference type="InterPro" id="IPR029058">
    <property type="entry name" value="AB_hydrolase_fold"/>
</dbReference>
<dbReference type="Proteomes" id="UP001548590">
    <property type="component" value="Unassembled WGS sequence"/>
</dbReference>
<evidence type="ECO:0000313" key="1">
    <source>
        <dbReference type="EMBL" id="MET1489027.1"/>
    </source>
</evidence>
<keyword evidence="1" id="KW-0378">Hydrolase</keyword>
<name>A0ABV2CMJ4_9RHOO</name>
<protein>
    <submittedName>
        <fullName evidence="1">Alpha/beta hydrolase</fullName>
    </submittedName>
</protein>
<dbReference type="Gene3D" id="3.40.50.1820">
    <property type="entry name" value="alpha/beta hydrolase"/>
    <property type="match status" value="1"/>
</dbReference>
<organism evidence="1 2">
    <name type="scientific">Uliginosibacterium paludis</name>
    <dbReference type="NCBI Taxonomy" id="1615952"/>
    <lineage>
        <taxon>Bacteria</taxon>
        <taxon>Pseudomonadati</taxon>
        <taxon>Pseudomonadota</taxon>
        <taxon>Betaproteobacteria</taxon>
        <taxon>Rhodocyclales</taxon>
        <taxon>Zoogloeaceae</taxon>
        <taxon>Uliginosibacterium</taxon>
    </lineage>
</organism>
<dbReference type="RefSeq" id="WP_345924129.1">
    <property type="nucleotide sequence ID" value="NZ_JBDIVF010000001.1"/>
</dbReference>
<dbReference type="SUPFAM" id="SSF53474">
    <property type="entry name" value="alpha/beta-Hydrolases"/>
    <property type="match status" value="1"/>
</dbReference>